<proteinExistence type="predicted"/>
<keyword evidence="1" id="KW-1185">Reference proteome</keyword>
<reference evidence="1" key="1">
    <citation type="submission" date="2012-09" db="EMBL/GenBank/DDBJ databases">
        <authorList>
            <person name="Martin A.A."/>
        </authorList>
    </citation>
    <scope>NUCLEOTIDE SEQUENCE</scope>
</reference>
<dbReference type="Proteomes" id="UP000035642">
    <property type="component" value="Unassembled WGS sequence"/>
</dbReference>
<dbReference type="WBParaSite" id="ACAC_0000842401-mRNA-1">
    <property type="protein sequence ID" value="ACAC_0000842401-mRNA-1"/>
    <property type="gene ID" value="ACAC_0000842401"/>
</dbReference>
<reference evidence="2" key="2">
    <citation type="submission" date="2017-02" db="UniProtKB">
        <authorList>
            <consortium name="WormBaseParasite"/>
        </authorList>
    </citation>
    <scope>IDENTIFICATION</scope>
</reference>
<sequence length="66" mass="7640">MADVSENSPSSEPWCYEWDFNTTTVVDPGIGQHNFRRSELRNPVTYRVRRLYFRGCSMNGAYNSSS</sequence>
<accession>A0A0K0DCS8</accession>
<dbReference type="AlphaFoldDB" id="A0A0K0DCS8"/>
<name>A0A0K0DCS8_ANGCA</name>
<evidence type="ECO:0000313" key="2">
    <source>
        <dbReference type="WBParaSite" id="ACAC_0000842401-mRNA-1"/>
    </source>
</evidence>
<evidence type="ECO:0000313" key="1">
    <source>
        <dbReference type="Proteomes" id="UP000035642"/>
    </source>
</evidence>
<organism evidence="1 2">
    <name type="scientific">Angiostrongylus cantonensis</name>
    <name type="common">Rat lungworm</name>
    <dbReference type="NCBI Taxonomy" id="6313"/>
    <lineage>
        <taxon>Eukaryota</taxon>
        <taxon>Metazoa</taxon>
        <taxon>Ecdysozoa</taxon>
        <taxon>Nematoda</taxon>
        <taxon>Chromadorea</taxon>
        <taxon>Rhabditida</taxon>
        <taxon>Rhabditina</taxon>
        <taxon>Rhabditomorpha</taxon>
        <taxon>Strongyloidea</taxon>
        <taxon>Metastrongylidae</taxon>
        <taxon>Angiostrongylus</taxon>
    </lineage>
</organism>
<protein>
    <submittedName>
        <fullName evidence="2">Kringle domain-containing protein</fullName>
    </submittedName>
</protein>